<dbReference type="InterPro" id="IPR001789">
    <property type="entry name" value="Sig_transdc_resp-reg_receiver"/>
</dbReference>
<dbReference type="InterPro" id="IPR016032">
    <property type="entry name" value="Sig_transdc_resp-reg_C-effctor"/>
</dbReference>
<dbReference type="PROSITE" id="PS50110">
    <property type="entry name" value="RESPONSE_REGULATORY"/>
    <property type="match status" value="1"/>
</dbReference>
<keyword evidence="2" id="KW-0902">Two-component regulatory system</keyword>
<dbReference type="PROSITE" id="PS51755">
    <property type="entry name" value="OMPR_PHOB"/>
    <property type="match status" value="1"/>
</dbReference>
<dbReference type="GO" id="GO:0032993">
    <property type="term" value="C:protein-DNA complex"/>
    <property type="evidence" value="ECO:0007669"/>
    <property type="project" value="TreeGrafter"/>
</dbReference>
<comment type="caution">
    <text evidence="8">The sequence shown here is derived from an EMBL/GenBank/DDBJ whole genome shotgun (WGS) entry which is preliminary data.</text>
</comment>
<evidence type="ECO:0000256" key="2">
    <source>
        <dbReference type="ARBA" id="ARBA00023012"/>
    </source>
</evidence>
<dbReference type="AlphaFoldDB" id="A0A4R7BSZ3"/>
<keyword evidence="9" id="KW-1185">Reference proteome</keyword>
<dbReference type="InterPro" id="IPR039420">
    <property type="entry name" value="WalR-like"/>
</dbReference>
<evidence type="ECO:0000256" key="1">
    <source>
        <dbReference type="ARBA" id="ARBA00022553"/>
    </source>
</evidence>
<dbReference type="CDD" id="cd00383">
    <property type="entry name" value="trans_reg_C"/>
    <property type="match status" value="1"/>
</dbReference>
<dbReference type="Pfam" id="PF00072">
    <property type="entry name" value="Response_reg"/>
    <property type="match status" value="1"/>
</dbReference>
<dbReference type="OrthoDB" id="9802426at2"/>
<evidence type="ECO:0000259" key="6">
    <source>
        <dbReference type="PROSITE" id="PS50110"/>
    </source>
</evidence>
<accession>A0A4R7BSZ3</accession>
<dbReference type="PANTHER" id="PTHR48111">
    <property type="entry name" value="REGULATOR OF RPOS"/>
    <property type="match status" value="1"/>
</dbReference>
<dbReference type="GO" id="GO:0006355">
    <property type="term" value="P:regulation of DNA-templated transcription"/>
    <property type="evidence" value="ECO:0007669"/>
    <property type="project" value="InterPro"/>
</dbReference>
<reference evidence="8 9" key="1">
    <citation type="submission" date="2019-03" db="EMBL/GenBank/DDBJ databases">
        <title>Genomic Encyclopedia of Type Strains, Phase IV (KMG-IV): sequencing the most valuable type-strain genomes for metagenomic binning, comparative biology and taxonomic classification.</title>
        <authorList>
            <person name="Goeker M."/>
        </authorList>
    </citation>
    <scope>NUCLEOTIDE SEQUENCE [LARGE SCALE GENOMIC DNA]</scope>
    <source>
        <strain evidence="8 9">DSM 25903</strain>
    </source>
</reference>
<dbReference type="Gene3D" id="3.40.50.2300">
    <property type="match status" value="1"/>
</dbReference>
<feature type="domain" description="OmpR/PhoB-type" evidence="7">
    <location>
        <begin position="128"/>
        <end position="227"/>
    </location>
</feature>
<dbReference type="SUPFAM" id="SSF52172">
    <property type="entry name" value="CheY-like"/>
    <property type="match status" value="1"/>
</dbReference>
<organism evidence="8 9">
    <name type="scientific">Enterovirga rhinocerotis</name>
    <dbReference type="NCBI Taxonomy" id="1339210"/>
    <lineage>
        <taxon>Bacteria</taxon>
        <taxon>Pseudomonadati</taxon>
        <taxon>Pseudomonadota</taxon>
        <taxon>Alphaproteobacteria</taxon>
        <taxon>Hyphomicrobiales</taxon>
        <taxon>Methylobacteriaceae</taxon>
        <taxon>Enterovirga</taxon>
    </lineage>
</organism>
<gene>
    <name evidence="8" type="ORF">EV668_4206</name>
</gene>
<dbReference type="GO" id="GO:0000156">
    <property type="term" value="F:phosphorelay response regulator activity"/>
    <property type="evidence" value="ECO:0007669"/>
    <property type="project" value="TreeGrafter"/>
</dbReference>
<protein>
    <submittedName>
        <fullName evidence="8">DNA-binding response OmpR family regulator</fullName>
    </submittedName>
</protein>
<dbReference type="Gene3D" id="1.10.10.10">
    <property type="entry name" value="Winged helix-like DNA-binding domain superfamily/Winged helix DNA-binding domain"/>
    <property type="match status" value="1"/>
</dbReference>
<evidence type="ECO:0000256" key="3">
    <source>
        <dbReference type="ARBA" id="ARBA00023125"/>
    </source>
</evidence>
<dbReference type="EMBL" id="SNZR01000016">
    <property type="protein sequence ID" value="TDR87126.1"/>
    <property type="molecule type" value="Genomic_DNA"/>
</dbReference>
<sequence>MPAARILVVQGDKALHDVLVEQLDPSPDFEICGCATGDEGRRVLQERPFDLALIDSDLPDIDGRDLIAQLRQDGFRGPALMMTSAASDPEGAHDPDSGASDTISKPFRFSALLPRIRALIRAHEASDEAAFAIGPHLCHPGAKSLVGPDGTSLKLTEKEVAILRYLHRAGSSTVSRDELLQEVFGYHADVTTHTLETHIYRLRQKLESDPSAARLLVTDPGGYRLMG</sequence>
<dbReference type="InterPro" id="IPR001867">
    <property type="entry name" value="OmpR/PhoB-type_DNA-bd"/>
</dbReference>
<dbReference type="Pfam" id="PF00486">
    <property type="entry name" value="Trans_reg_C"/>
    <property type="match status" value="1"/>
</dbReference>
<dbReference type="Proteomes" id="UP000295122">
    <property type="component" value="Unassembled WGS sequence"/>
</dbReference>
<dbReference type="RefSeq" id="WP_133773777.1">
    <property type="nucleotide sequence ID" value="NZ_SNZR01000016.1"/>
</dbReference>
<evidence type="ECO:0000259" key="7">
    <source>
        <dbReference type="PROSITE" id="PS51755"/>
    </source>
</evidence>
<name>A0A4R7BSZ3_9HYPH</name>
<dbReference type="PANTHER" id="PTHR48111:SF40">
    <property type="entry name" value="PHOSPHATE REGULON TRANSCRIPTIONAL REGULATORY PROTEIN PHOB"/>
    <property type="match status" value="1"/>
</dbReference>
<evidence type="ECO:0000313" key="9">
    <source>
        <dbReference type="Proteomes" id="UP000295122"/>
    </source>
</evidence>
<dbReference type="GO" id="GO:0005829">
    <property type="term" value="C:cytosol"/>
    <property type="evidence" value="ECO:0007669"/>
    <property type="project" value="TreeGrafter"/>
</dbReference>
<evidence type="ECO:0000256" key="4">
    <source>
        <dbReference type="PROSITE-ProRule" id="PRU00169"/>
    </source>
</evidence>
<keyword evidence="3 5" id="KW-0238">DNA-binding</keyword>
<dbReference type="SUPFAM" id="SSF46894">
    <property type="entry name" value="C-terminal effector domain of the bipartite response regulators"/>
    <property type="match status" value="1"/>
</dbReference>
<keyword evidence="1 4" id="KW-0597">Phosphoprotein</keyword>
<dbReference type="GO" id="GO:0000976">
    <property type="term" value="F:transcription cis-regulatory region binding"/>
    <property type="evidence" value="ECO:0007669"/>
    <property type="project" value="TreeGrafter"/>
</dbReference>
<dbReference type="SMART" id="SM00862">
    <property type="entry name" value="Trans_reg_C"/>
    <property type="match status" value="1"/>
</dbReference>
<evidence type="ECO:0000256" key="5">
    <source>
        <dbReference type="PROSITE-ProRule" id="PRU01091"/>
    </source>
</evidence>
<proteinExistence type="predicted"/>
<dbReference type="SMART" id="SM00448">
    <property type="entry name" value="REC"/>
    <property type="match status" value="1"/>
</dbReference>
<feature type="DNA-binding region" description="OmpR/PhoB-type" evidence="5">
    <location>
        <begin position="128"/>
        <end position="227"/>
    </location>
</feature>
<feature type="modified residue" description="4-aspartylphosphate" evidence="4">
    <location>
        <position position="55"/>
    </location>
</feature>
<dbReference type="InterPro" id="IPR011006">
    <property type="entry name" value="CheY-like_superfamily"/>
</dbReference>
<evidence type="ECO:0000313" key="8">
    <source>
        <dbReference type="EMBL" id="TDR87126.1"/>
    </source>
</evidence>
<dbReference type="InterPro" id="IPR036388">
    <property type="entry name" value="WH-like_DNA-bd_sf"/>
</dbReference>
<feature type="domain" description="Response regulatory" evidence="6">
    <location>
        <begin position="5"/>
        <end position="120"/>
    </location>
</feature>